<dbReference type="InterPro" id="IPR033405">
    <property type="entry name" value="DUF5112"/>
</dbReference>
<dbReference type="GO" id="GO:0004673">
    <property type="term" value="F:protein histidine kinase activity"/>
    <property type="evidence" value="ECO:0007669"/>
    <property type="project" value="UniProtKB-EC"/>
</dbReference>
<dbReference type="Pfam" id="PF17139">
    <property type="entry name" value="DUF5112"/>
    <property type="match status" value="1"/>
</dbReference>
<dbReference type="Gene3D" id="3.30.565.10">
    <property type="entry name" value="Histidine kinase-like ATPase, C-terminal domain"/>
    <property type="match status" value="1"/>
</dbReference>
<dbReference type="InterPro" id="IPR003594">
    <property type="entry name" value="HATPase_dom"/>
</dbReference>
<keyword evidence="7" id="KW-0472">Membrane</keyword>
<feature type="transmembrane region" description="Helical" evidence="7">
    <location>
        <begin position="850"/>
        <end position="871"/>
    </location>
</feature>
<dbReference type="InterPro" id="IPR050736">
    <property type="entry name" value="Sensor_HK_Regulatory"/>
</dbReference>
<dbReference type="PANTHER" id="PTHR43711">
    <property type="entry name" value="TWO-COMPONENT HISTIDINE KINASE"/>
    <property type="match status" value="1"/>
</dbReference>
<dbReference type="Gene3D" id="1.25.40.10">
    <property type="entry name" value="Tetratricopeptide repeat domain"/>
    <property type="match status" value="1"/>
</dbReference>
<evidence type="ECO:0000256" key="4">
    <source>
        <dbReference type="ARBA" id="ARBA00022777"/>
    </source>
</evidence>
<evidence type="ECO:0000256" key="7">
    <source>
        <dbReference type="SAM" id="Phobius"/>
    </source>
</evidence>
<evidence type="ECO:0000256" key="3">
    <source>
        <dbReference type="ARBA" id="ARBA00022679"/>
    </source>
</evidence>
<dbReference type="InterPro" id="IPR036890">
    <property type="entry name" value="HATPase_C_sf"/>
</dbReference>
<dbReference type="SUPFAM" id="SSF48452">
    <property type="entry name" value="TPR-like"/>
    <property type="match status" value="1"/>
</dbReference>
<dbReference type="InterPro" id="IPR005467">
    <property type="entry name" value="His_kinase_dom"/>
</dbReference>
<name>A0A1M6W609_XYLRU</name>
<dbReference type="SUPFAM" id="SSF55874">
    <property type="entry name" value="ATPase domain of HSP90 chaperone/DNA topoisomerase II/histidine kinase"/>
    <property type="match status" value="1"/>
</dbReference>
<dbReference type="InterPro" id="IPR011990">
    <property type="entry name" value="TPR-like_helical_dom_sf"/>
</dbReference>
<keyword evidence="3" id="KW-0808">Transferase</keyword>
<gene>
    <name evidence="9" type="ORF">SAMN05216463_11574</name>
</gene>
<dbReference type="Pfam" id="PF17140">
    <property type="entry name" value="DUF5113"/>
    <property type="match status" value="2"/>
</dbReference>
<evidence type="ECO:0000259" key="8">
    <source>
        <dbReference type="PROSITE" id="PS50109"/>
    </source>
</evidence>
<reference evidence="9 10" key="1">
    <citation type="submission" date="2016-11" db="EMBL/GenBank/DDBJ databases">
        <authorList>
            <person name="Jaros S."/>
            <person name="Januszkiewicz K."/>
            <person name="Wedrychowicz H."/>
        </authorList>
    </citation>
    <scope>NUCLEOTIDE SEQUENCE [LARGE SCALE GENOMIC DNA]</scope>
    <source>
        <strain evidence="9 10">KHT3</strain>
    </source>
</reference>
<keyword evidence="7" id="KW-1133">Transmembrane helix</keyword>
<dbReference type="InterPro" id="IPR033406">
    <property type="entry name" value="DUF5113"/>
</dbReference>
<dbReference type="GO" id="GO:0000160">
    <property type="term" value="P:phosphorelay signal transduction system"/>
    <property type="evidence" value="ECO:0007669"/>
    <property type="project" value="UniProtKB-KW"/>
</dbReference>
<evidence type="ECO:0000313" key="9">
    <source>
        <dbReference type="EMBL" id="SHK89163.1"/>
    </source>
</evidence>
<dbReference type="EC" id="2.7.13.3" evidence="2"/>
<dbReference type="Proteomes" id="UP000184130">
    <property type="component" value="Unassembled WGS sequence"/>
</dbReference>
<organism evidence="9 10">
    <name type="scientific">Xylanibacter ruminicola</name>
    <name type="common">Prevotella ruminicola</name>
    <dbReference type="NCBI Taxonomy" id="839"/>
    <lineage>
        <taxon>Bacteria</taxon>
        <taxon>Pseudomonadati</taxon>
        <taxon>Bacteroidota</taxon>
        <taxon>Bacteroidia</taxon>
        <taxon>Bacteroidales</taxon>
        <taxon>Prevotellaceae</taxon>
        <taxon>Xylanibacter</taxon>
    </lineage>
</organism>
<accession>A0A1M6W609</accession>
<dbReference type="Pfam" id="PF02518">
    <property type="entry name" value="HATPase_c"/>
    <property type="match status" value="1"/>
</dbReference>
<dbReference type="PANTHER" id="PTHR43711:SF31">
    <property type="entry name" value="HISTIDINE KINASE"/>
    <property type="match status" value="1"/>
</dbReference>
<evidence type="ECO:0000313" key="10">
    <source>
        <dbReference type="Proteomes" id="UP000184130"/>
    </source>
</evidence>
<evidence type="ECO:0000256" key="5">
    <source>
        <dbReference type="ARBA" id="ARBA00023012"/>
    </source>
</evidence>
<dbReference type="PROSITE" id="PS50005">
    <property type="entry name" value="TPR"/>
    <property type="match status" value="1"/>
</dbReference>
<feature type="repeat" description="TPR" evidence="6">
    <location>
        <begin position="324"/>
        <end position="357"/>
    </location>
</feature>
<evidence type="ECO:0000256" key="6">
    <source>
        <dbReference type="PROSITE-ProRule" id="PRU00339"/>
    </source>
</evidence>
<feature type="transmembrane region" description="Helical" evidence="7">
    <location>
        <begin position="417"/>
        <end position="438"/>
    </location>
</feature>
<dbReference type="SMART" id="SM00387">
    <property type="entry name" value="HATPase_c"/>
    <property type="match status" value="1"/>
</dbReference>
<proteinExistence type="predicted"/>
<keyword evidence="7" id="KW-0812">Transmembrane</keyword>
<evidence type="ECO:0000256" key="1">
    <source>
        <dbReference type="ARBA" id="ARBA00000085"/>
    </source>
</evidence>
<keyword evidence="6" id="KW-0802">TPR repeat</keyword>
<dbReference type="AlphaFoldDB" id="A0A1M6W609"/>
<evidence type="ECO:0000256" key="2">
    <source>
        <dbReference type="ARBA" id="ARBA00012438"/>
    </source>
</evidence>
<dbReference type="InterPro" id="IPR019734">
    <property type="entry name" value="TPR_rpt"/>
</dbReference>
<protein>
    <recommendedName>
        <fullName evidence="2">histidine kinase</fullName>
        <ecNumber evidence="2">2.7.13.3</ecNumber>
    </recommendedName>
</protein>
<feature type="domain" description="Histidine kinase" evidence="8">
    <location>
        <begin position="484"/>
        <end position="692"/>
    </location>
</feature>
<dbReference type="PROSITE" id="PS50109">
    <property type="entry name" value="HIS_KIN"/>
    <property type="match status" value="1"/>
</dbReference>
<keyword evidence="5" id="KW-0902">Two-component regulatory system</keyword>
<dbReference type="EMBL" id="FRBD01000015">
    <property type="protein sequence ID" value="SHK89163.1"/>
    <property type="molecule type" value="Genomic_DNA"/>
</dbReference>
<comment type="catalytic activity">
    <reaction evidence="1">
        <text>ATP + protein L-histidine = ADP + protein N-phospho-L-histidine.</text>
        <dbReference type="EC" id="2.7.13.3"/>
    </reaction>
</comment>
<sequence>MKSQNIRPFNFLFIPFYSFPFLYITQFMKYQLLILITILFSACSHPDRQTVDKLNSQSYAYHYRNIDSTENIAKRAYQLAENYPAGKAEALNNMAFVNIVRMRYIDAEKQLNEAVETTDNQIQQLISYVQQMRLCQRRSRNREFHEYREMANRTLSRINEEREQLNERDLRQLLYAETEYAIVNSTYYYYVGLEQQSIKALSAINESEVQKDSAQYLNYLYNIGAGGIITHGSQQEINQQEFDKLMRCFLTARKGGYAFFAGQALEALSEHLMDPEYRQQLVDDNLPAMKFINPVGVDEEMLPGFLAENALEIFERYGDVYQIAGAYRTLASCYRQIGDYQSALYNLEQALSDSIINQAPDLVASIREQLSVAYAAMDNKVQSDQNRNMYLDLQETTRQDRQLEARAYQYEKQLNQLNLMLIAVVLAIVLLLFSLWLFNHLNKKQSKTEEPDNLYEQKSEQLAVKLLQVENNERKNLEQRAKVSLVCNITPFIDRMIHEVDRLDDHNREERMTYIRELIDQINEYNDVLTYWIQLRQGELSLHIESFQLQPLFDVLAKGKKSFQMKGVELHVEPTDAVVKADKVLTLFMLNTLADNARKFTEKDGRVDVSAQVCKDYVEISVEDTGRGMTSNQLEHLFDHKIEGGHGFGLLNCKGIIEKYRKISQIFGVCHIGATSTLNKGSKLFFRLPKGIARTIVLLFTIHCSLFTASAQPDKIDALGMASIYSDSAYFCNINGEYEKTLQFADLCRYYLNKHYLEQEPHGRYLMRQLGNPSLMPPEIKWFHDSIKTNYHIVLDIRNESAVAALALHQWQLYSYNNKIYTQLFKEMSADNTLGEYCATMQQSQTNTTIAIILCVLLFISIIPAYYLLYYRHRLYERFMREQQRITDLELLDDDLRRAELDDSNLHVSNAVLDNCLSALKHETMYYPSRIQQLLDSGDMESLSEVTTYYRELYGVLSEQALKQTERTRLHLKPLHHDILGDETLVRYLFDILRKMAGQKLQPEYTKRDGGYIEVRVPMPELKLTDTQAAELFTPSKDHLPYLLCRQIVRDLGEATNRRGCGIYATIQDNTTFMIITLPSVWKISK</sequence>
<keyword evidence="4 9" id="KW-0418">Kinase</keyword>